<protein>
    <recommendedName>
        <fullName evidence="4">DUF1573 domain-containing protein</fullName>
    </recommendedName>
</protein>
<gene>
    <name evidence="2" type="ORF">Enr17x_60460</name>
</gene>
<reference evidence="2 3" key="1">
    <citation type="submission" date="2019-03" db="EMBL/GenBank/DDBJ databases">
        <title>Deep-cultivation of Planctomycetes and their phenomic and genomic characterization uncovers novel biology.</title>
        <authorList>
            <person name="Wiegand S."/>
            <person name="Jogler M."/>
            <person name="Boedeker C."/>
            <person name="Pinto D."/>
            <person name="Vollmers J."/>
            <person name="Rivas-Marin E."/>
            <person name="Kohn T."/>
            <person name="Peeters S.H."/>
            <person name="Heuer A."/>
            <person name="Rast P."/>
            <person name="Oberbeckmann S."/>
            <person name="Bunk B."/>
            <person name="Jeske O."/>
            <person name="Meyerdierks A."/>
            <person name="Storesund J.E."/>
            <person name="Kallscheuer N."/>
            <person name="Luecker S."/>
            <person name="Lage O.M."/>
            <person name="Pohl T."/>
            <person name="Merkel B.J."/>
            <person name="Hornburger P."/>
            <person name="Mueller R.-W."/>
            <person name="Bruemmer F."/>
            <person name="Labrenz M."/>
            <person name="Spormann A.M."/>
            <person name="Op den Camp H."/>
            <person name="Overmann J."/>
            <person name="Amann R."/>
            <person name="Jetten M.S.M."/>
            <person name="Mascher T."/>
            <person name="Medema M.H."/>
            <person name="Devos D.P."/>
            <person name="Kaster A.-K."/>
            <person name="Ovreas L."/>
            <person name="Rohde M."/>
            <person name="Galperin M.Y."/>
            <person name="Jogler C."/>
        </authorList>
    </citation>
    <scope>NUCLEOTIDE SEQUENCE [LARGE SCALE GENOMIC DNA]</scope>
    <source>
        <strain evidence="2 3">Enr17</strain>
    </source>
</reference>
<dbReference type="Pfam" id="PF07610">
    <property type="entry name" value="DUF1573"/>
    <property type="match status" value="1"/>
</dbReference>
<dbReference type="Gene3D" id="2.60.40.10">
    <property type="entry name" value="Immunoglobulins"/>
    <property type="match status" value="1"/>
</dbReference>
<evidence type="ECO:0000313" key="3">
    <source>
        <dbReference type="Proteomes" id="UP000318313"/>
    </source>
</evidence>
<keyword evidence="1" id="KW-0472">Membrane</keyword>
<dbReference type="InterPro" id="IPR013783">
    <property type="entry name" value="Ig-like_fold"/>
</dbReference>
<evidence type="ECO:0008006" key="4">
    <source>
        <dbReference type="Google" id="ProtNLM"/>
    </source>
</evidence>
<dbReference type="AlphaFoldDB" id="A0A518ILJ3"/>
<dbReference type="EMBL" id="CP037452">
    <property type="protein sequence ID" value="QDV53963.1"/>
    <property type="molecule type" value="Genomic_DNA"/>
</dbReference>
<feature type="transmembrane region" description="Helical" evidence="1">
    <location>
        <begin position="12"/>
        <end position="34"/>
    </location>
</feature>
<name>A0A518ILJ3_9PLAN</name>
<dbReference type="RefSeq" id="WP_145313781.1">
    <property type="nucleotide sequence ID" value="NZ_CP037452.1"/>
</dbReference>
<evidence type="ECO:0000313" key="2">
    <source>
        <dbReference type="EMBL" id="QDV53963.1"/>
    </source>
</evidence>
<dbReference type="OrthoDB" id="274115at2"/>
<keyword evidence="1" id="KW-1133">Transmembrane helix</keyword>
<accession>A0A518ILJ3</accession>
<evidence type="ECO:0000256" key="1">
    <source>
        <dbReference type="SAM" id="Phobius"/>
    </source>
</evidence>
<keyword evidence="1" id="KW-0812">Transmembrane</keyword>
<dbReference type="KEGG" id="gfm:Enr17x_60460"/>
<dbReference type="InterPro" id="IPR011467">
    <property type="entry name" value="DUF1573"/>
</dbReference>
<sequence>MKIEFSKLKVALSVYFGSVFIVAVIFFTTSLFGAPQIVAPQCEFKNISAHETSKQKVTIHNPTRQPLQLIGAMVPCTLCGCASTEGLPITIPTGRSGRFYVLFKATAAGQFKTELELYTDNPYQPVVHLQLGGNVEQSAESGK</sequence>
<keyword evidence="3" id="KW-1185">Reference proteome</keyword>
<proteinExistence type="predicted"/>
<dbReference type="Proteomes" id="UP000318313">
    <property type="component" value="Chromosome"/>
</dbReference>
<organism evidence="2 3">
    <name type="scientific">Gimesia fumaroli</name>
    <dbReference type="NCBI Taxonomy" id="2527976"/>
    <lineage>
        <taxon>Bacteria</taxon>
        <taxon>Pseudomonadati</taxon>
        <taxon>Planctomycetota</taxon>
        <taxon>Planctomycetia</taxon>
        <taxon>Planctomycetales</taxon>
        <taxon>Planctomycetaceae</taxon>
        <taxon>Gimesia</taxon>
    </lineage>
</organism>